<comment type="caution">
    <text evidence="2">The sequence shown here is derived from an EMBL/GenBank/DDBJ whole genome shotgun (WGS) entry which is preliminary data.</text>
</comment>
<reference evidence="3" key="1">
    <citation type="journal article" date="2019" name="Int. J. Syst. Evol. Microbiol.">
        <title>The Global Catalogue of Microorganisms (GCM) 10K type strain sequencing project: providing services to taxonomists for standard genome sequencing and annotation.</title>
        <authorList>
            <consortium name="The Broad Institute Genomics Platform"/>
            <consortium name="The Broad Institute Genome Sequencing Center for Infectious Disease"/>
            <person name="Wu L."/>
            <person name="Ma J."/>
        </authorList>
    </citation>
    <scope>NUCLEOTIDE SEQUENCE [LARGE SCALE GENOMIC DNA]</scope>
    <source>
        <strain evidence="3">CCUG 55250</strain>
    </source>
</reference>
<feature type="domain" description="DUF11" evidence="1">
    <location>
        <begin position="307"/>
        <end position="415"/>
    </location>
</feature>
<evidence type="ECO:0000313" key="3">
    <source>
        <dbReference type="Proteomes" id="UP001596106"/>
    </source>
</evidence>
<evidence type="ECO:0000313" key="2">
    <source>
        <dbReference type="EMBL" id="MFC5409365.1"/>
    </source>
</evidence>
<dbReference type="Gene3D" id="2.60.40.3440">
    <property type="match status" value="1"/>
</dbReference>
<gene>
    <name evidence="2" type="ORF">ACFPMF_08615</name>
</gene>
<dbReference type="Pfam" id="PF17963">
    <property type="entry name" value="Big_9"/>
    <property type="match status" value="1"/>
</dbReference>
<dbReference type="Gene3D" id="2.60.40.10">
    <property type="entry name" value="Immunoglobulins"/>
    <property type="match status" value="1"/>
</dbReference>
<dbReference type="InterPro" id="IPR051172">
    <property type="entry name" value="Chlamydia_OmcB"/>
</dbReference>
<name>A0ABW0IA16_9BACT</name>
<evidence type="ECO:0000259" key="1">
    <source>
        <dbReference type="Pfam" id="PF01345"/>
    </source>
</evidence>
<dbReference type="Pfam" id="PF01345">
    <property type="entry name" value="DUF11"/>
    <property type="match status" value="1"/>
</dbReference>
<dbReference type="InterPro" id="IPR013783">
    <property type="entry name" value="Ig-like_fold"/>
</dbReference>
<dbReference type="PANTHER" id="PTHR34819">
    <property type="entry name" value="LARGE CYSTEINE-RICH PERIPLASMIC PROTEIN OMCB"/>
    <property type="match status" value="1"/>
</dbReference>
<accession>A0ABW0IA16</accession>
<organism evidence="2 3">
    <name type="scientific">Larkinella bovis</name>
    <dbReference type="NCBI Taxonomy" id="683041"/>
    <lineage>
        <taxon>Bacteria</taxon>
        <taxon>Pseudomonadati</taxon>
        <taxon>Bacteroidota</taxon>
        <taxon>Cytophagia</taxon>
        <taxon>Cytophagales</taxon>
        <taxon>Spirosomataceae</taxon>
        <taxon>Larkinella</taxon>
    </lineage>
</organism>
<keyword evidence="3" id="KW-1185">Reference proteome</keyword>
<dbReference type="Proteomes" id="UP001596106">
    <property type="component" value="Unassembled WGS sequence"/>
</dbReference>
<dbReference type="NCBIfam" id="TIGR01451">
    <property type="entry name" value="B_ant_repeat"/>
    <property type="match status" value="1"/>
</dbReference>
<sequence length="517" mass="55058">MKKNVYLLLILFLGLLSSSFAQKGRYHVRFLVKSIDCSTGKAIIALQVKSSVADSTFLMGDANYRFDYDPRIINNPTIVIQENYSSLAPASDNRYGPQNMNGSTFGPTKGTVSLNTTYGGSGNGAALVPTTWTTVSCIQFDIVNTQLIQNNCFALVWHTNKPEDFPITGMNEYISIPKTDTNDGYELKNVTAGGVFGNLQVCIPQYCAIDAIDDINTTSVNTSVNGNVRTNDLNDPSTLVVTTTPVVPPKHGSITLNPDGSYVYTPANGYVGKDSVQYQVCKQENLTVCATAWLRITVSPPPVQTIDLSLAKTVSKSQPALQEVITYTLTLTNSGAGNATGVEVKDLLPSGLTFQSSNGNYNANTGIWTVGTVNAGATVQLVITARVVAEGTWFNKAEVSKADQPDTDSTPNNDNLSEDDISVACIAIPVNICDGDIYQIGLPSGYTGIQWYKDGQAIQGASGSTLQVTAAGSYSFTAANAQCPIQGCCPAIFVNGDCCKPIVCVPVTITKTKSGRL</sequence>
<proteinExistence type="predicted"/>
<dbReference type="RefSeq" id="WP_379843193.1">
    <property type="nucleotide sequence ID" value="NZ_JBHSMA010000002.1"/>
</dbReference>
<dbReference type="EMBL" id="JBHSMA010000002">
    <property type="protein sequence ID" value="MFC5409365.1"/>
    <property type="molecule type" value="Genomic_DNA"/>
</dbReference>
<dbReference type="PANTHER" id="PTHR34819:SF3">
    <property type="entry name" value="CELL SURFACE PROTEIN"/>
    <property type="match status" value="1"/>
</dbReference>
<dbReference type="InterPro" id="IPR047589">
    <property type="entry name" value="DUF11_rpt"/>
</dbReference>
<protein>
    <submittedName>
        <fullName evidence="2">Ig-like domain-containing protein</fullName>
    </submittedName>
</protein>
<dbReference type="InterPro" id="IPR001434">
    <property type="entry name" value="OmcB-like_DUF11"/>
</dbReference>